<reference evidence="1 2" key="1">
    <citation type="submission" date="2011-04" db="EMBL/GenBank/DDBJ databases">
        <title>The Genome Sequence of Dysgonomonas gadei ATCC BAA-286.</title>
        <authorList>
            <consortium name="The Broad Institute Genome Sequencing Platform"/>
            <person name="Earl A."/>
            <person name="Ward D."/>
            <person name="Feldgarden M."/>
            <person name="Gevers D."/>
            <person name="Pudlo N."/>
            <person name="Martens E."/>
            <person name="Allen-Vercoe E."/>
            <person name="Young S.K."/>
            <person name="Zeng Q."/>
            <person name="Gargeya S."/>
            <person name="Fitzgerald M."/>
            <person name="Haas B."/>
            <person name="Abouelleil A."/>
            <person name="Alvarado L."/>
            <person name="Arachchi H.M."/>
            <person name="Berlin A."/>
            <person name="Brown A."/>
            <person name="Chapman S.B."/>
            <person name="Chen Z."/>
            <person name="Dunbar C."/>
            <person name="Freedman E."/>
            <person name="Gearin G."/>
            <person name="Gellesch M."/>
            <person name="Goldberg J."/>
            <person name="Griggs A."/>
            <person name="Gujja S."/>
            <person name="Heiman D."/>
            <person name="Howarth C."/>
            <person name="Larson L."/>
            <person name="Lui A."/>
            <person name="MacDonald P.J.P."/>
            <person name="Mehta T."/>
            <person name="Montmayeur A."/>
            <person name="Murphy C."/>
            <person name="Neiman D."/>
            <person name="Pearson M."/>
            <person name="Priest M."/>
            <person name="Roberts A."/>
            <person name="Saif S."/>
            <person name="Shea T."/>
            <person name="Shenoy N."/>
            <person name="Sisk P."/>
            <person name="Stolte C."/>
            <person name="Sykes S."/>
            <person name="Yandava C."/>
            <person name="Wortman J."/>
            <person name="Nusbaum C."/>
            <person name="Birren B."/>
        </authorList>
    </citation>
    <scope>NUCLEOTIDE SEQUENCE [LARGE SCALE GENOMIC DNA]</scope>
    <source>
        <strain evidence="1 2">ATCC BAA-286</strain>
    </source>
</reference>
<accession>F5IY47</accession>
<gene>
    <name evidence="1" type="ORF">HMPREF9455_02014</name>
</gene>
<dbReference type="AlphaFoldDB" id="F5IY47"/>
<dbReference type="EMBL" id="ADLV01000020">
    <property type="protein sequence ID" value="EGK01866.1"/>
    <property type="molecule type" value="Genomic_DNA"/>
</dbReference>
<proteinExistence type="predicted"/>
<evidence type="ECO:0000313" key="1">
    <source>
        <dbReference type="EMBL" id="EGK01866.1"/>
    </source>
</evidence>
<keyword evidence="2" id="KW-1185">Reference proteome</keyword>
<name>F5IY47_9BACT</name>
<organism evidence="1 2">
    <name type="scientific">Dysgonomonas gadei ATCC BAA-286</name>
    <dbReference type="NCBI Taxonomy" id="742766"/>
    <lineage>
        <taxon>Bacteria</taxon>
        <taxon>Pseudomonadati</taxon>
        <taxon>Bacteroidota</taxon>
        <taxon>Bacteroidia</taxon>
        <taxon>Bacteroidales</taxon>
        <taxon>Dysgonomonadaceae</taxon>
        <taxon>Dysgonomonas</taxon>
    </lineage>
</organism>
<evidence type="ECO:0000313" key="2">
    <source>
        <dbReference type="Proteomes" id="UP000004913"/>
    </source>
</evidence>
<dbReference type="Proteomes" id="UP000004913">
    <property type="component" value="Unassembled WGS sequence"/>
</dbReference>
<comment type="caution">
    <text evidence="1">The sequence shown here is derived from an EMBL/GenBank/DDBJ whole genome shotgun (WGS) entry which is preliminary data.</text>
</comment>
<dbReference type="HOGENOM" id="CLU_3269194_0_0_10"/>
<protein>
    <submittedName>
        <fullName evidence="1">Uncharacterized protein</fullName>
    </submittedName>
</protein>
<sequence>MDNNKKDKNYERNSKSIKGAFLTGFYKRNTEPVKQALYFLF</sequence>